<reference evidence="1" key="2">
    <citation type="submission" date="2023-01" db="EMBL/GenBank/DDBJ databases">
        <title>Draft genome sequence of Algimonas porphyrae strain NBRC 108216.</title>
        <authorList>
            <person name="Sun Q."/>
            <person name="Mori K."/>
        </authorList>
    </citation>
    <scope>NUCLEOTIDE SEQUENCE</scope>
    <source>
        <strain evidence="1">NBRC 108216</strain>
    </source>
</reference>
<sequence>MPARLLRIGLWIAAITLLIVGAAAIWVWNQRYALMERQAITYLQSMGVTADLRIRSATGTEADVRNIRLSYEDTPFLTIDRMQATYQWRDLLNGQVERLDFTGLNASVTVDEDGNIIDGWRPPSTGGGAGLPIQGIGLDDAAIELRTPYGTVPFSGDMEIDSLQTFTVSGQIARTALTRDDVSVQLEGPINFTRDGDPLRVSMPDTQISVAHPSASLNQTRLSLSAVYDPTRKLAEGTLELNGGTFDSAADMAGTINRLSIDGGWHGGDIDANIDANLSRLVLTDEARRNDLARTLSLSEVLADVPVAQNFAPSLVRPIRDMLSGSSLDGSFRLQLSDRTRTVSLRRPATLQSLGDPTRQVILSSVDDAPAYRYYMDDPAYQLALQANLSRPIPLTLTPLRLTIRSDNGLIPTGTEAASGSMTTGASWQAQTRTGRPARLAPLSIDFDYQAPLDAASRLSLNGGAIYDGDLPGGYVENLRASGVIETTLQDGAVAMNFRPNRILRFDRLETTSEWIVEDFSGTLRPNGPVYARRATGPATVRTGLTEAKLSARRPASEAAPAAELDLQIGAASVVGSVADTDQDWAVDFEQVALQSDTFPVERTDLTLPDGELSVRLTESGRSEFSLSTPSSTLITPGYRVRDMALTAAGTAEAYALTFTGGRVRVIPPTADGPPIPVLNASGELRFADGQFTGTAQTVLPQVPGNPIDIAYRLVDGRGEAEVSIRDLRFRPGGLQPQELAPALRGKIAQVDGSIDADLRIAFGGDEPITGSGQVQISDMSLGTAPGPVTGLSGTIELTSLFPVVTAPDQILRIASFDPGIPLLDGTLTYALVSDGVAISDAIFPIGDGRISFDPFIWTYGAEENRVTLRVSDVQIGEFLNDIGDGRLSVTGAIEGEIPVVVRGINVNVENGRLQVPNGGTIRYSGDNPIGDTDANPAATAFKALENFNYQALFAEIDGPLDGAVNMGLLFTGSNPDVLFGVPFQFDMTIEGELFNIARSLNPNGLQERVIASVASQQLERSADDDSETDD</sequence>
<reference evidence="1" key="1">
    <citation type="journal article" date="2014" name="Int. J. Syst. Evol. Microbiol.">
        <title>Complete genome of a new Firmicutes species belonging to the dominant human colonic microbiota ('Ruminococcus bicirculans') reveals two chromosomes and a selective capacity to utilize plant glucans.</title>
        <authorList>
            <consortium name="NISC Comparative Sequencing Program"/>
            <person name="Wegmann U."/>
            <person name="Louis P."/>
            <person name="Goesmann A."/>
            <person name="Henrissat B."/>
            <person name="Duncan S.H."/>
            <person name="Flint H.J."/>
        </authorList>
    </citation>
    <scope>NUCLEOTIDE SEQUENCE</scope>
    <source>
        <strain evidence="1">NBRC 108216</strain>
    </source>
</reference>
<keyword evidence="2" id="KW-1185">Reference proteome</keyword>
<accession>A0ABQ5V214</accession>
<evidence type="ECO:0000313" key="2">
    <source>
        <dbReference type="Proteomes" id="UP001161390"/>
    </source>
</evidence>
<evidence type="ECO:0000313" key="1">
    <source>
        <dbReference type="EMBL" id="GLQ21100.1"/>
    </source>
</evidence>
<evidence type="ECO:0008006" key="3">
    <source>
        <dbReference type="Google" id="ProtNLM"/>
    </source>
</evidence>
<dbReference type="Pfam" id="PF11739">
    <property type="entry name" value="YdbH-like"/>
    <property type="match status" value="1"/>
</dbReference>
<comment type="caution">
    <text evidence="1">The sequence shown here is derived from an EMBL/GenBank/DDBJ whole genome shotgun (WGS) entry which is preliminary data.</text>
</comment>
<name>A0ABQ5V214_9PROT</name>
<dbReference type="Proteomes" id="UP001161390">
    <property type="component" value="Unassembled WGS sequence"/>
</dbReference>
<organism evidence="1 2">
    <name type="scientific">Algimonas porphyrae</name>
    <dbReference type="NCBI Taxonomy" id="1128113"/>
    <lineage>
        <taxon>Bacteria</taxon>
        <taxon>Pseudomonadati</taxon>
        <taxon>Pseudomonadota</taxon>
        <taxon>Alphaproteobacteria</taxon>
        <taxon>Maricaulales</taxon>
        <taxon>Robiginitomaculaceae</taxon>
        <taxon>Algimonas</taxon>
    </lineage>
</organism>
<proteinExistence type="predicted"/>
<protein>
    <recommendedName>
        <fullName evidence="3">Dicarboxylate transport domain-containing protein</fullName>
    </recommendedName>
</protein>
<gene>
    <name evidence="1" type="ORF">GCM10007854_20550</name>
</gene>
<dbReference type="InterPro" id="IPR021730">
    <property type="entry name" value="YdbH"/>
</dbReference>
<dbReference type="EMBL" id="BSNJ01000004">
    <property type="protein sequence ID" value="GLQ21100.1"/>
    <property type="molecule type" value="Genomic_DNA"/>
</dbReference>
<dbReference type="RefSeq" id="WP_284372305.1">
    <property type="nucleotide sequence ID" value="NZ_BSNJ01000004.1"/>
</dbReference>